<evidence type="ECO:0000256" key="2">
    <source>
        <dbReference type="PROSITE-ProRule" id="PRU00497"/>
    </source>
</evidence>
<dbReference type="FunCoup" id="A0A1V9XVC3">
    <property type="interactions" value="45"/>
</dbReference>
<dbReference type="STRING" id="418985.A0A1V9XVC3"/>
<accession>A0A1V9XVC3</accession>
<reference evidence="4 5" key="1">
    <citation type="journal article" date="2017" name="Gigascience">
        <title>Draft genome of the honey bee ectoparasitic mite, Tropilaelaps mercedesae, is shaped by the parasitic life history.</title>
        <authorList>
            <person name="Dong X."/>
            <person name="Armstrong S.D."/>
            <person name="Xia D."/>
            <person name="Makepeace B.L."/>
            <person name="Darby A.C."/>
            <person name="Kadowaki T."/>
        </authorList>
    </citation>
    <scope>NUCLEOTIDE SEQUENCE [LARGE SCALE GENOMIC DNA]</scope>
    <source>
        <strain evidence="4">Wuxi-XJTLU</strain>
    </source>
</reference>
<dbReference type="PROSITE" id="PS00233">
    <property type="entry name" value="CHIT_BIND_RR_1"/>
    <property type="match status" value="1"/>
</dbReference>
<evidence type="ECO:0008006" key="6">
    <source>
        <dbReference type="Google" id="ProtNLM"/>
    </source>
</evidence>
<dbReference type="InterPro" id="IPR000618">
    <property type="entry name" value="Insect_cuticle"/>
</dbReference>
<evidence type="ECO:0000313" key="4">
    <source>
        <dbReference type="EMBL" id="OQR77440.1"/>
    </source>
</evidence>
<feature type="chain" id="PRO_5012054224" description="Cuticle protein 14" evidence="3">
    <location>
        <begin position="16"/>
        <end position="206"/>
    </location>
</feature>
<dbReference type="GO" id="GO:0008010">
    <property type="term" value="F:structural constituent of chitin-based larval cuticle"/>
    <property type="evidence" value="ECO:0007669"/>
    <property type="project" value="TreeGrafter"/>
</dbReference>
<dbReference type="OrthoDB" id="8021718at2759"/>
<keyword evidence="5" id="KW-1185">Reference proteome</keyword>
<keyword evidence="3" id="KW-0732">Signal</keyword>
<dbReference type="EMBL" id="MNPL01003546">
    <property type="protein sequence ID" value="OQR77440.1"/>
    <property type="molecule type" value="Genomic_DNA"/>
</dbReference>
<dbReference type="AlphaFoldDB" id="A0A1V9XVC3"/>
<dbReference type="Proteomes" id="UP000192247">
    <property type="component" value="Unassembled WGS sequence"/>
</dbReference>
<dbReference type="PANTHER" id="PTHR10380">
    <property type="entry name" value="CUTICLE PROTEIN"/>
    <property type="match status" value="1"/>
</dbReference>
<keyword evidence="1 2" id="KW-0193">Cuticle</keyword>
<dbReference type="PANTHER" id="PTHR10380:SF173">
    <property type="entry name" value="CUTICULAR PROTEIN 47EF, ISOFORM C-RELATED"/>
    <property type="match status" value="1"/>
</dbReference>
<comment type="caution">
    <text evidence="4">The sequence shown here is derived from an EMBL/GenBank/DDBJ whole genome shotgun (WGS) entry which is preliminary data.</text>
</comment>
<proteinExistence type="predicted"/>
<dbReference type="PROSITE" id="PS51155">
    <property type="entry name" value="CHIT_BIND_RR_2"/>
    <property type="match status" value="1"/>
</dbReference>
<name>A0A1V9XVC3_9ACAR</name>
<evidence type="ECO:0000313" key="5">
    <source>
        <dbReference type="Proteomes" id="UP000192247"/>
    </source>
</evidence>
<dbReference type="GO" id="GO:0062129">
    <property type="term" value="C:chitin-based extracellular matrix"/>
    <property type="evidence" value="ECO:0007669"/>
    <property type="project" value="TreeGrafter"/>
</dbReference>
<feature type="signal peptide" evidence="3">
    <location>
        <begin position="1"/>
        <end position="15"/>
    </location>
</feature>
<evidence type="ECO:0000256" key="1">
    <source>
        <dbReference type="ARBA" id="ARBA00022460"/>
    </source>
</evidence>
<organism evidence="4 5">
    <name type="scientific">Tropilaelaps mercedesae</name>
    <dbReference type="NCBI Taxonomy" id="418985"/>
    <lineage>
        <taxon>Eukaryota</taxon>
        <taxon>Metazoa</taxon>
        <taxon>Ecdysozoa</taxon>
        <taxon>Arthropoda</taxon>
        <taxon>Chelicerata</taxon>
        <taxon>Arachnida</taxon>
        <taxon>Acari</taxon>
        <taxon>Parasitiformes</taxon>
        <taxon>Mesostigmata</taxon>
        <taxon>Gamasina</taxon>
        <taxon>Dermanyssoidea</taxon>
        <taxon>Laelapidae</taxon>
        <taxon>Tropilaelaps</taxon>
    </lineage>
</organism>
<gene>
    <name evidence="4" type="ORF">BIW11_07095</name>
</gene>
<dbReference type="InterPro" id="IPR050468">
    <property type="entry name" value="Cuticle_Struct_Prot"/>
</dbReference>
<sequence>MQAFIVLALVAIANAGVLLSAGHSTQHRSEDDLGNYAFGYDEKHSTGGSFRQENGSHGVKVGTYGLHDIDGRARTVNYVADAAGYRASIATNEPGTAPSAPAAASYNAAPVAVAAAPASVAASAYVAPVVAAKATTYSTAVQHGAIHAAPIAVATPAVAAYAAPAVIATPVAKIPAPAVYAANVYVPSGAIDHGLYGYGYNHAIRV</sequence>
<evidence type="ECO:0000256" key="3">
    <source>
        <dbReference type="SAM" id="SignalP"/>
    </source>
</evidence>
<dbReference type="InterPro" id="IPR031311">
    <property type="entry name" value="CHIT_BIND_RR_consensus"/>
</dbReference>
<dbReference type="InParanoid" id="A0A1V9XVC3"/>
<protein>
    <recommendedName>
        <fullName evidence="6">Cuticle protein 14</fullName>
    </recommendedName>
</protein>
<dbReference type="Pfam" id="PF00379">
    <property type="entry name" value="Chitin_bind_4"/>
    <property type="match status" value="1"/>
</dbReference>